<protein>
    <submittedName>
        <fullName evidence="5">GntR family transcriptional regulator</fullName>
    </submittedName>
</protein>
<dbReference type="AlphaFoldDB" id="A0A8K0Y000"/>
<accession>A0A8K0Y000</accession>
<dbReference type="SMART" id="SM00895">
    <property type="entry name" value="FCD"/>
    <property type="match status" value="1"/>
</dbReference>
<keyword evidence="3" id="KW-0804">Transcription</keyword>
<evidence type="ECO:0000313" key="6">
    <source>
        <dbReference type="Proteomes" id="UP000648908"/>
    </source>
</evidence>
<keyword evidence="6" id="KW-1185">Reference proteome</keyword>
<dbReference type="Gene3D" id="1.10.10.10">
    <property type="entry name" value="Winged helix-like DNA-binding domain superfamily/Winged helix DNA-binding domain"/>
    <property type="match status" value="1"/>
</dbReference>
<dbReference type="InterPro" id="IPR036388">
    <property type="entry name" value="WH-like_DNA-bd_sf"/>
</dbReference>
<dbReference type="InterPro" id="IPR036390">
    <property type="entry name" value="WH_DNA-bd_sf"/>
</dbReference>
<dbReference type="PROSITE" id="PS50949">
    <property type="entry name" value="HTH_GNTR"/>
    <property type="match status" value="1"/>
</dbReference>
<proteinExistence type="predicted"/>
<sequence length="215" mass="23726">MFERQSLAEQVEAELRREITEGRLSPGARVSIADYQTAWNISATPFRDALRSLETQGLVTIEARRGVFVAPMNQQTLREIFDLRIALEPMAVELATPRIPAPLLADLVAGYETTAARLAQGQPVDLQTDDQAVHDLAREYCGNVRLGRLIAEQTGLFIWAQNTIVSELPRSHALALPEHLAIAQAMAARDAGRAAAAMRRHLENTRDRIIALRAG</sequence>
<dbReference type="GO" id="GO:0003700">
    <property type="term" value="F:DNA-binding transcription factor activity"/>
    <property type="evidence" value="ECO:0007669"/>
    <property type="project" value="InterPro"/>
</dbReference>
<dbReference type="Pfam" id="PF00392">
    <property type="entry name" value="GntR"/>
    <property type="match status" value="1"/>
</dbReference>
<organism evidence="5 6">
    <name type="scientific">Szabonella alba</name>
    <dbReference type="NCBI Taxonomy" id="2804194"/>
    <lineage>
        <taxon>Bacteria</taxon>
        <taxon>Pseudomonadati</taxon>
        <taxon>Pseudomonadota</taxon>
        <taxon>Alphaproteobacteria</taxon>
        <taxon>Rhodobacterales</taxon>
        <taxon>Paracoccaceae</taxon>
        <taxon>Szabonella</taxon>
    </lineage>
</organism>
<dbReference type="InterPro" id="IPR011711">
    <property type="entry name" value="GntR_C"/>
</dbReference>
<evidence type="ECO:0000256" key="2">
    <source>
        <dbReference type="ARBA" id="ARBA00023125"/>
    </source>
</evidence>
<evidence type="ECO:0000313" key="5">
    <source>
        <dbReference type="EMBL" id="MBL4916578.1"/>
    </source>
</evidence>
<dbReference type="Proteomes" id="UP000648908">
    <property type="component" value="Unassembled WGS sequence"/>
</dbReference>
<keyword evidence="1" id="KW-0805">Transcription regulation</keyword>
<dbReference type="PANTHER" id="PTHR43537">
    <property type="entry name" value="TRANSCRIPTIONAL REGULATOR, GNTR FAMILY"/>
    <property type="match status" value="1"/>
</dbReference>
<dbReference type="InterPro" id="IPR008920">
    <property type="entry name" value="TF_FadR/GntR_C"/>
</dbReference>
<dbReference type="RefSeq" id="WP_202687407.1">
    <property type="nucleotide sequence ID" value="NZ_JAESVN010000002.1"/>
</dbReference>
<dbReference type="PANTHER" id="PTHR43537:SF5">
    <property type="entry name" value="UXU OPERON TRANSCRIPTIONAL REGULATOR"/>
    <property type="match status" value="1"/>
</dbReference>
<dbReference type="Pfam" id="PF07729">
    <property type="entry name" value="FCD"/>
    <property type="match status" value="1"/>
</dbReference>
<gene>
    <name evidence="5" type="ORF">JL811_05035</name>
</gene>
<dbReference type="SUPFAM" id="SSF46785">
    <property type="entry name" value="Winged helix' DNA-binding domain"/>
    <property type="match status" value="1"/>
</dbReference>
<dbReference type="InterPro" id="IPR000524">
    <property type="entry name" value="Tscrpt_reg_HTH_GntR"/>
</dbReference>
<dbReference type="GO" id="GO:0003677">
    <property type="term" value="F:DNA binding"/>
    <property type="evidence" value="ECO:0007669"/>
    <property type="project" value="UniProtKB-KW"/>
</dbReference>
<dbReference type="EMBL" id="JAESVN010000002">
    <property type="protein sequence ID" value="MBL4916578.1"/>
    <property type="molecule type" value="Genomic_DNA"/>
</dbReference>
<dbReference type="SMART" id="SM00345">
    <property type="entry name" value="HTH_GNTR"/>
    <property type="match status" value="1"/>
</dbReference>
<name>A0A8K0Y000_9RHOB</name>
<dbReference type="Gene3D" id="1.20.120.530">
    <property type="entry name" value="GntR ligand-binding domain-like"/>
    <property type="match status" value="1"/>
</dbReference>
<feature type="domain" description="HTH gntR-type" evidence="4">
    <location>
        <begin position="5"/>
        <end position="72"/>
    </location>
</feature>
<evidence type="ECO:0000256" key="1">
    <source>
        <dbReference type="ARBA" id="ARBA00023015"/>
    </source>
</evidence>
<evidence type="ECO:0000256" key="3">
    <source>
        <dbReference type="ARBA" id="ARBA00023163"/>
    </source>
</evidence>
<keyword evidence="2" id="KW-0238">DNA-binding</keyword>
<reference evidence="5" key="1">
    <citation type="submission" date="2021-01" db="EMBL/GenBank/DDBJ databases">
        <title>Tabrizicola alba sp. nov. a motile alkaliphilic bacterium isolated from a soda lake.</title>
        <authorList>
            <person name="Szuroczki S."/>
            <person name="Abbaszade G."/>
            <person name="Schumann P."/>
            <person name="Toth E."/>
        </authorList>
    </citation>
    <scope>NUCLEOTIDE SEQUENCE</scope>
    <source>
        <strain evidence="5">DMG-N-6</strain>
    </source>
</reference>
<dbReference type="SUPFAM" id="SSF48008">
    <property type="entry name" value="GntR ligand-binding domain-like"/>
    <property type="match status" value="1"/>
</dbReference>
<evidence type="ECO:0000259" key="4">
    <source>
        <dbReference type="PROSITE" id="PS50949"/>
    </source>
</evidence>
<comment type="caution">
    <text evidence="5">The sequence shown here is derived from an EMBL/GenBank/DDBJ whole genome shotgun (WGS) entry which is preliminary data.</text>
</comment>